<dbReference type="SFLD" id="SFLDG01212">
    <property type="entry name" value="Phytoene_synthase_like"/>
    <property type="match status" value="1"/>
</dbReference>
<dbReference type="GO" id="GO:0051996">
    <property type="term" value="F:squalene synthase [NAD(P)H] activity"/>
    <property type="evidence" value="ECO:0007669"/>
    <property type="project" value="InterPro"/>
</dbReference>
<accession>F6DAK8</accession>
<organism evidence="2 3">
    <name type="scientific">Thiomicrospira cyclica (strain DSM 14477 / JCM 11371 / ALM1)</name>
    <name type="common">Thioalkalimicrobium cyclicum</name>
    <dbReference type="NCBI Taxonomy" id="717773"/>
    <lineage>
        <taxon>Bacteria</taxon>
        <taxon>Pseudomonadati</taxon>
        <taxon>Pseudomonadota</taxon>
        <taxon>Gammaproteobacteria</taxon>
        <taxon>Thiotrichales</taxon>
        <taxon>Piscirickettsiaceae</taxon>
        <taxon>Thiomicrospira</taxon>
    </lineage>
</organism>
<gene>
    <name evidence="2" type="ordered locus">Thicy_1506</name>
</gene>
<dbReference type="CDD" id="cd00683">
    <property type="entry name" value="Trans_IPPS_HH"/>
    <property type="match status" value="1"/>
</dbReference>
<dbReference type="Gene3D" id="1.10.600.10">
    <property type="entry name" value="Farnesyl Diphosphate Synthase"/>
    <property type="match status" value="1"/>
</dbReference>
<dbReference type="RefSeq" id="WP_013836039.1">
    <property type="nucleotide sequence ID" value="NC_015581.1"/>
</dbReference>
<keyword evidence="1 2" id="KW-0808">Transferase</keyword>
<dbReference type="KEGG" id="tcy:Thicy_1506"/>
<proteinExistence type="predicted"/>
<dbReference type="PROSITE" id="PS01045">
    <property type="entry name" value="SQUALEN_PHYTOEN_SYN_2"/>
    <property type="match status" value="1"/>
</dbReference>
<dbReference type="eggNOG" id="COG1562">
    <property type="taxonomic scope" value="Bacteria"/>
</dbReference>
<dbReference type="OrthoDB" id="9807580at2"/>
<dbReference type="EC" id="2.5.1.32" evidence="2"/>
<dbReference type="SUPFAM" id="SSF48576">
    <property type="entry name" value="Terpenoid synthases"/>
    <property type="match status" value="1"/>
</dbReference>
<dbReference type="InterPro" id="IPR008949">
    <property type="entry name" value="Isoprenoid_synthase_dom_sf"/>
</dbReference>
<dbReference type="SFLD" id="SFLDS00005">
    <property type="entry name" value="Isoprenoid_Synthase_Type_I"/>
    <property type="match status" value="1"/>
</dbReference>
<dbReference type="EMBL" id="CP002776">
    <property type="protein sequence ID" value="AEG32264.1"/>
    <property type="molecule type" value="Genomic_DNA"/>
</dbReference>
<dbReference type="Proteomes" id="UP000009232">
    <property type="component" value="Chromosome"/>
</dbReference>
<dbReference type="GO" id="GO:0016117">
    <property type="term" value="P:carotenoid biosynthetic process"/>
    <property type="evidence" value="ECO:0007669"/>
    <property type="project" value="UniProtKB-ARBA"/>
</dbReference>
<keyword evidence="3" id="KW-1185">Reference proteome</keyword>
<dbReference type="Pfam" id="PF00494">
    <property type="entry name" value="SQS_PSY"/>
    <property type="match status" value="1"/>
</dbReference>
<sequence length="290" mass="32811">MSPIVTNQHIDALAILRSHGRSFYFASHLLSKRHRNRAARLYAVCRQIDDLADEAQDQRYAKTALHALKQSILQQQPIDRLAYQATELCRDMAIEAPLLDLINGVASDLEDVRVQNQSELQHYAYQVAGTVGLMMCEALDVSDPEAHPYAIDLGIAMQLTNIARDLAEDAQNNRVYFPADWIGTMSPEQILNPNQDQQLCLQQATKKLLDLADNYYQRGLLGLPYLPGRAAYGILVAASVYREIGEEIKKADYQAWRFRAKVSWLKKIGCAFDAISRYAIKKQPKFIKNT</sequence>
<dbReference type="STRING" id="717773.Thicy_1506"/>
<dbReference type="HOGENOM" id="CLU_037269_1_0_6"/>
<evidence type="ECO:0000313" key="2">
    <source>
        <dbReference type="EMBL" id="AEG32264.1"/>
    </source>
</evidence>
<dbReference type="InterPro" id="IPR044843">
    <property type="entry name" value="Trans_IPPS_bact-type"/>
</dbReference>
<protein>
    <submittedName>
        <fullName evidence="2">Phytoene synthase</fullName>
        <ecNumber evidence="2">2.5.1.32</ecNumber>
    </submittedName>
</protein>
<evidence type="ECO:0000256" key="1">
    <source>
        <dbReference type="ARBA" id="ARBA00022679"/>
    </source>
</evidence>
<dbReference type="InterPro" id="IPR002060">
    <property type="entry name" value="Squ/phyt_synthse"/>
</dbReference>
<dbReference type="InterPro" id="IPR019845">
    <property type="entry name" value="Squalene/phytoene_synthase_CS"/>
</dbReference>
<evidence type="ECO:0000313" key="3">
    <source>
        <dbReference type="Proteomes" id="UP000009232"/>
    </source>
</evidence>
<dbReference type="GO" id="GO:0004311">
    <property type="term" value="F:geranylgeranyl diphosphate synthase activity"/>
    <property type="evidence" value="ECO:0007669"/>
    <property type="project" value="InterPro"/>
</dbReference>
<dbReference type="PANTHER" id="PTHR31480">
    <property type="entry name" value="BIFUNCTIONAL LYCOPENE CYCLASE/PHYTOENE SYNTHASE"/>
    <property type="match status" value="1"/>
</dbReference>
<dbReference type="SFLD" id="SFLDG01018">
    <property type="entry name" value="Squalene/Phytoene_Synthase_Lik"/>
    <property type="match status" value="1"/>
</dbReference>
<name>F6DAK8_THICA</name>
<reference evidence="2 3" key="1">
    <citation type="submission" date="2011-05" db="EMBL/GenBank/DDBJ databases">
        <title>Complete sequence of Thioalkalimicrobium cyclicum ALM1.</title>
        <authorList>
            <consortium name="US DOE Joint Genome Institute"/>
            <person name="Lucas S."/>
            <person name="Han J."/>
            <person name="Lapidus A."/>
            <person name="Cheng J.-F."/>
            <person name="Goodwin L."/>
            <person name="Pitluck S."/>
            <person name="Peters L."/>
            <person name="Mikhailova N."/>
            <person name="Davenport K."/>
            <person name="Han C."/>
            <person name="Tapia R."/>
            <person name="Land M."/>
            <person name="Hauser L."/>
            <person name="Kyrpides N."/>
            <person name="Ivanova N."/>
            <person name="Pagani I."/>
            <person name="Kappler U."/>
            <person name="Woyke T."/>
        </authorList>
    </citation>
    <scope>NUCLEOTIDE SEQUENCE [LARGE SCALE GENOMIC DNA]</scope>
    <source>
        <strain evidence="3">DSM 14477 / JCM 11371 / ALM1</strain>
    </source>
</reference>
<dbReference type="InterPro" id="IPR033904">
    <property type="entry name" value="Trans_IPPS_HH"/>
</dbReference>
<dbReference type="AlphaFoldDB" id="F6DAK8"/>